<feature type="compositionally biased region" description="Basic and acidic residues" evidence="1">
    <location>
        <begin position="194"/>
        <end position="211"/>
    </location>
</feature>
<reference evidence="2 3" key="1">
    <citation type="journal article" date="2018" name="Biotechnol. Biofuels">
        <title>Integrative visual omics of the white-rot fungus Polyporus brumalis exposes the biotechnological potential of its oxidative enzymes for delignifying raw plant biomass.</title>
        <authorList>
            <person name="Miyauchi S."/>
            <person name="Rancon A."/>
            <person name="Drula E."/>
            <person name="Hage H."/>
            <person name="Chaduli D."/>
            <person name="Favel A."/>
            <person name="Grisel S."/>
            <person name="Henrissat B."/>
            <person name="Herpoel-Gimbert I."/>
            <person name="Ruiz-Duenas F.J."/>
            <person name="Chevret D."/>
            <person name="Hainaut M."/>
            <person name="Lin J."/>
            <person name="Wang M."/>
            <person name="Pangilinan J."/>
            <person name="Lipzen A."/>
            <person name="Lesage-Meessen L."/>
            <person name="Navarro D."/>
            <person name="Riley R."/>
            <person name="Grigoriev I.V."/>
            <person name="Zhou S."/>
            <person name="Raouche S."/>
            <person name="Rosso M.N."/>
        </authorList>
    </citation>
    <scope>NUCLEOTIDE SEQUENCE [LARGE SCALE GENOMIC DNA]</scope>
    <source>
        <strain evidence="2 3">BRFM 1820</strain>
    </source>
</reference>
<keyword evidence="3" id="KW-1185">Reference proteome</keyword>
<protein>
    <submittedName>
        <fullName evidence="2">Uncharacterized protein</fullName>
    </submittedName>
</protein>
<evidence type="ECO:0000313" key="2">
    <source>
        <dbReference type="EMBL" id="RDX44422.1"/>
    </source>
</evidence>
<accession>A0A371CVV6</accession>
<organism evidence="2 3">
    <name type="scientific">Lentinus brumalis</name>
    <dbReference type="NCBI Taxonomy" id="2498619"/>
    <lineage>
        <taxon>Eukaryota</taxon>
        <taxon>Fungi</taxon>
        <taxon>Dikarya</taxon>
        <taxon>Basidiomycota</taxon>
        <taxon>Agaricomycotina</taxon>
        <taxon>Agaricomycetes</taxon>
        <taxon>Polyporales</taxon>
        <taxon>Polyporaceae</taxon>
        <taxon>Lentinus</taxon>
    </lineage>
</organism>
<dbReference type="Proteomes" id="UP000256964">
    <property type="component" value="Unassembled WGS sequence"/>
</dbReference>
<name>A0A371CVV6_9APHY</name>
<feature type="compositionally biased region" description="Basic residues" evidence="1">
    <location>
        <begin position="183"/>
        <end position="193"/>
    </location>
</feature>
<evidence type="ECO:0000313" key="3">
    <source>
        <dbReference type="Proteomes" id="UP000256964"/>
    </source>
</evidence>
<sequence length="211" mass="23773">MRRLSLWPWYSGCSLANQPRRPALSEGRRGARHCAHDVHVEASSTGGALRLDGFPTRDAAVRPSIRIGLHVPGVWMSRTDGHRACTAAERLSARRTYRGRDSLPPAYIVQNLICTCTTTVTAWELDAPAYVLYVVHRWRGGYGAKRAASDGHCAGCVVSSQLRITISPSSELRSHRWRETRPRVRSAVRRRQTSRREGKRRERAKHPDELS</sequence>
<dbReference type="EMBL" id="KZ857450">
    <property type="protein sequence ID" value="RDX44422.1"/>
    <property type="molecule type" value="Genomic_DNA"/>
</dbReference>
<evidence type="ECO:0000256" key="1">
    <source>
        <dbReference type="SAM" id="MobiDB-lite"/>
    </source>
</evidence>
<proteinExistence type="predicted"/>
<dbReference type="AlphaFoldDB" id="A0A371CVV6"/>
<feature type="region of interest" description="Disordered" evidence="1">
    <location>
        <begin position="175"/>
        <end position="211"/>
    </location>
</feature>
<gene>
    <name evidence="2" type="ORF">OH76DRAFT_1099601</name>
</gene>